<evidence type="ECO:0000313" key="2">
    <source>
        <dbReference type="EMBL" id="KAH0861145.1"/>
    </source>
</evidence>
<proteinExistence type="predicted"/>
<keyword evidence="3" id="KW-1185">Reference proteome</keyword>
<gene>
    <name evidence="2" type="ORF">HID58_089406</name>
</gene>
<reference evidence="2 3" key="1">
    <citation type="submission" date="2021-05" db="EMBL/GenBank/DDBJ databases">
        <title>Genome Assembly of Synthetic Allotetraploid Brassica napus Reveals Homoeologous Exchanges between Subgenomes.</title>
        <authorList>
            <person name="Davis J.T."/>
        </authorList>
    </citation>
    <scope>NUCLEOTIDE SEQUENCE [LARGE SCALE GENOMIC DNA]</scope>
    <source>
        <strain evidence="3">cv. Da-Ae</strain>
        <tissue evidence="2">Seedling</tissue>
    </source>
</reference>
<evidence type="ECO:0000256" key="1">
    <source>
        <dbReference type="SAM" id="Phobius"/>
    </source>
</evidence>
<accession>A0ABQ7XYX7</accession>
<evidence type="ECO:0000313" key="3">
    <source>
        <dbReference type="Proteomes" id="UP000824890"/>
    </source>
</evidence>
<comment type="caution">
    <text evidence="2">The sequence shown here is derived from an EMBL/GenBank/DDBJ whole genome shotgun (WGS) entry which is preliminary data.</text>
</comment>
<sequence length="158" mass="18150">MVRSTRSKETRLLPKEPEFLRTLDRQILLGVFVAVGAGAAYYLSSSKKTQRLVPKPFSVYTMSMKLFITDASLMITSRRVKPTKRDWQQVEQALLGHSLSSSEAASSMKRLSCPLFCICIKLGTTNLRIFGVRMRRQRQVQVWFQCFLEMVNMSCLLF</sequence>
<keyword evidence="1" id="KW-1133">Transmembrane helix</keyword>
<protein>
    <submittedName>
        <fullName evidence="2">Uncharacterized protein</fullName>
    </submittedName>
</protein>
<keyword evidence="1" id="KW-0812">Transmembrane</keyword>
<name>A0ABQ7XYX7_BRANA</name>
<dbReference type="Proteomes" id="UP000824890">
    <property type="component" value="Unassembled WGS sequence"/>
</dbReference>
<dbReference type="EMBL" id="JAGKQM010000019">
    <property type="protein sequence ID" value="KAH0861145.1"/>
    <property type="molecule type" value="Genomic_DNA"/>
</dbReference>
<keyword evidence="1" id="KW-0472">Membrane</keyword>
<organism evidence="2 3">
    <name type="scientific">Brassica napus</name>
    <name type="common">Rape</name>
    <dbReference type="NCBI Taxonomy" id="3708"/>
    <lineage>
        <taxon>Eukaryota</taxon>
        <taxon>Viridiplantae</taxon>
        <taxon>Streptophyta</taxon>
        <taxon>Embryophyta</taxon>
        <taxon>Tracheophyta</taxon>
        <taxon>Spermatophyta</taxon>
        <taxon>Magnoliopsida</taxon>
        <taxon>eudicotyledons</taxon>
        <taxon>Gunneridae</taxon>
        <taxon>Pentapetalae</taxon>
        <taxon>rosids</taxon>
        <taxon>malvids</taxon>
        <taxon>Brassicales</taxon>
        <taxon>Brassicaceae</taxon>
        <taxon>Brassiceae</taxon>
        <taxon>Brassica</taxon>
    </lineage>
</organism>
<feature type="transmembrane region" description="Helical" evidence="1">
    <location>
        <begin position="27"/>
        <end position="45"/>
    </location>
</feature>